<dbReference type="AlphaFoldDB" id="A0A517PCL2"/>
<reference evidence="2 3" key="1">
    <citation type="submission" date="2019-02" db="EMBL/GenBank/DDBJ databases">
        <title>Deep-cultivation of Planctomycetes and their phenomic and genomic characterization uncovers novel biology.</title>
        <authorList>
            <person name="Wiegand S."/>
            <person name="Jogler M."/>
            <person name="Boedeker C."/>
            <person name="Pinto D."/>
            <person name="Vollmers J."/>
            <person name="Rivas-Marin E."/>
            <person name="Kohn T."/>
            <person name="Peeters S.H."/>
            <person name="Heuer A."/>
            <person name="Rast P."/>
            <person name="Oberbeckmann S."/>
            <person name="Bunk B."/>
            <person name="Jeske O."/>
            <person name="Meyerdierks A."/>
            <person name="Storesund J.E."/>
            <person name="Kallscheuer N."/>
            <person name="Luecker S."/>
            <person name="Lage O.M."/>
            <person name="Pohl T."/>
            <person name="Merkel B.J."/>
            <person name="Hornburger P."/>
            <person name="Mueller R.-W."/>
            <person name="Bruemmer F."/>
            <person name="Labrenz M."/>
            <person name="Spormann A.M."/>
            <person name="Op den Camp H."/>
            <person name="Overmann J."/>
            <person name="Amann R."/>
            <person name="Jetten M.S.M."/>
            <person name="Mascher T."/>
            <person name="Medema M.H."/>
            <person name="Devos D.P."/>
            <person name="Kaster A.-K."/>
            <person name="Ovreas L."/>
            <person name="Rohde M."/>
            <person name="Galperin M.Y."/>
            <person name="Jogler C."/>
        </authorList>
    </citation>
    <scope>NUCLEOTIDE SEQUENCE [LARGE SCALE GENOMIC DNA]</scope>
    <source>
        <strain evidence="2 3">CA12</strain>
    </source>
</reference>
<protein>
    <submittedName>
        <fullName evidence="2">Uncharacterized protein</fullName>
    </submittedName>
</protein>
<keyword evidence="1" id="KW-1133">Transmembrane helix</keyword>
<evidence type="ECO:0000256" key="1">
    <source>
        <dbReference type="SAM" id="Phobius"/>
    </source>
</evidence>
<dbReference type="EMBL" id="CP036265">
    <property type="protein sequence ID" value="QDT17110.1"/>
    <property type="molecule type" value="Genomic_DNA"/>
</dbReference>
<gene>
    <name evidence="2" type="ORF">CA12_32220</name>
</gene>
<evidence type="ECO:0000313" key="2">
    <source>
        <dbReference type="EMBL" id="QDT17110.1"/>
    </source>
</evidence>
<dbReference type="KEGG" id="acaf:CA12_32220"/>
<dbReference type="Proteomes" id="UP000318741">
    <property type="component" value="Chromosome"/>
</dbReference>
<sequence>MNRHLCGVGLILTDSVVSTSAYGLGLLTMEAAAFAAGVSLAGILLTAHSIADRLLPRD</sequence>
<dbReference type="RefSeq" id="WP_165700799.1">
    <property type="nucleotide sequence ID" value="NZ_CP036265.1"/>
</dbReference>
<accession>A0A517PCL2</accession>
<feature type="transmembrane region" description="Helical" evidence="1">
    <location>
        <begin position="31"/>
        <end position="51"/>
    </location>
</feature>
<organism evidence="2 3">
    <name type="scientific">Alienimonas californiensis</name>
    <dbReference type="NCBI Taxonomy" id="2527989"/>
    <lineage>
        <taxon>Bacteria</taxon>
        <taxon>Pseudomonadati</taxon>
        <taxon>Planctomycetota</taxon>
        <taxon>Planctomycetia</taxon>
        <taxon>Planctomycetales</taxon>
        <taxon>Planctomycetaceae</taxon>
        <taxon>Alienimonas</taxon>
    </lineage>
</organism>
<keyword evidence="3" id="KW-1185">Reference proteome</keyword>
<proteinExistence type="predicted"/>
<name>A0A517PCL2_9PLAN</name>
<keyword evidence="1" id="KW-0812">Transmembrane</keyword>
<keyword evidence="1" id="KW-0472">Membrane</keyword>
<evidence type="ECO:0000313" key="3">
    <source>
        <dbReference type="Proteomes" id="UP000318741"/>
    </source>
</evidence>